<dbReference type="InterPro" id="IPR041157">
    <property type="entry name" value="PUD1/2"/>
</dbReference>
<dbReference type="HOGENOM" id="CLU_1390418_0_0_1"/>
<dbReference type="AlphaFoldDB" id="A0A066XYB2"/>
<name>A0A066XYB2_COLSU</name>
<dbReference type="PANTHER" id="PTHR31557">
    <property type="entry name" value="5C820-RELATED-RELATED"/>
    <property type="match status" value="1"/>
</dbReference>
<dbReference type="Gene3D" id="2.60.40.3820">
    <property type="match status" value="2"/>
</dbReference>
<protein>
    <recommendedName>
        <fullName evidence="1">Up-regulated in Daf-2 domain-containing protein</fullName>
    </recommendedName>
</protein>
<dbReference type="Proteomes" id="UP000027238">
    <property type="component" value="Unassembled WGS sequence"/>
</dbReference>
<dbReference type="eggNOG" id="ENOG502S65F">
    <property type="taxonomic scope" value="Eukaryota"/>
</dbReference>
<dbReference type="EMBL" id="JMSE01000272">
    <property type="protein sequence ID" value="KDN70970.1"/>
    <property type="molecule type" value="Genomic_DNA"/>
</dbReference>
<dbReference type="PANTHER" id="PTHR31557:SF0">
    <property type="entry name" value="5C820-RELATED"/>
    <property type="match status" value="1"/>
</dbReference>
<evidence type="ECO:0000313" key="2">
    <source>
        <dbReference type="EMBL" id="KDN70970.1"/>
    </source>
</evidence>
<keyword evidence="3" id="KW-1185">Reference proteome</keyword>
<reference evidence="3" key="1">
    <citation type="journal article" date="2014" name="Genome Announc.">
        <title>Draft genome sequence of Colletotrichum sublineola, a destructive pathogen of cultivated sorghum.</title>
        <authorList>
            <person name="Baroncelli R."/>
            <person name="Sanz-Martin J.M."/>
            <person name="Rech G.E."/>
            <person name="Sukno S.A."/>
            <person name="Thon M.R."/>
        </authorList>
    </citation>
    <scope>NUCLEOTIDE SEQUENCE [LARGE SCALE GENOMIC DNA]</scope>
    <source>
        <strain evidence="3">TX430BB</strain>
    </source>
</reference>
<dbReference type="OrthoDB" id="5785880at2759"/>
<accession>A0A066XYB2</accession>
<feature type="domain" description="Up-regulated in Daf-2" evidence="1">
    <location>
        <begin position="2"/>
        <end position="182"/>
    </location>
</feature>
<dbReference type="Pfam" id="PF18457">
    <property type="entry name" value="PUD1_2"/>
    <property type="match status" value="1"/>
</dbReference>
<evidence type="ECO:0000313" key="3">
    <source>
        <dbReference type="Proteomes" id="UP000027238"/>
    </source>
</evidence>
<gene>
    <name evidence="2" type="ORF">CSUB01_11541</name>
</gene>
<sequence length="192" mass="21177">MTKRTAFASVRNNTGSPIVAVSLVHKYSDDYKHQQQWGILDNGELGEEQLEVEYNTGAFTTGRDWWTVTWYSPDMRTRYYSDPENFRDIIDAMESVAPSLLKKAATTLAGLSSLTGPGLIAARIVAKEVAAATSDALFNSESTDGFKQHILRSEDEDALTDIVINNDNTITFKSNSGNSETVVSEEAVDLEE</sequence>
<dbReference type="OMA" id="HKSHQEW"/>
<comment type="caution">
    <text evidence="2">The sequence shown here is derived from an EMBL/GenBank/DDBJ whole genome shotgun (WGS) entry which is preliminary data.</text>
</comment>
<evidence type="ECO:0000259" key="1">
    <source>
        <dbReference type="Pfam" id="PF18457"/>
    </source>
</evidence>
<organism evidence="2 3">
    <name type="scientific">Colletotrichum sublineola</name>
    <name type="common">Sorghum anthracnose fungus</name>
    <dbReference type="NCBI Taxonomy" id="1173701"/>
    <lineage>
        <taxon>Eukaryota</taxon>
        <taxon>Fungi</taxon>
        <taxon>Dikarya</taxon>
        <taxon>Ascomycota</taxon>
        <taxon>Pezizomycotina</taxon>
        <taxon>Sordariomycetes</taxon>
        <taxon>Hypocreomycetidae</taxon>
        <taxon>Glomerellales</taxon>
        <taxon>Glomerellaceae</taxon>
        <taxon>Colletotrichum</taxon>
        <taxon>Colletotrichum graminicola species complex</taxon>
    </lineage>
</organism>
<proteinExistence type="predicted"/>